<dbReference type="OrthoDB" id="2191236at2759"/>
<dbReference type="VEuPathDB" id="MicrosporidiaDB:Eint_041020"/>
<evidence type="ECO:0000313" key="2">
    <source>
        <dbReference type="Proteomes" id="UP000002313"/>
    </source>
</evidence>
<dbReference type="AlphaFoldDB" id="E0S6Q6"/>
<dbReference type="EMBL" id="CP001945">
    <property type="protein sequence ID" value="ADM11391.1"/>
    <property type="molecule type" value="Genomic_DNA"/>
</dbReference>
<dbReference type="GeneID" id="9698992"/>
<accession>E0S6Q6</accession>
<sequence length="289" mass="33819">MLILANTNREMSFEVSRVNGRVFLAGSLEGIEYKGSEWNSPCNYYVVESSEGIFELNKAMEAKVIVFETIYETGLLHEKTSFEKLASTFGNRKFAEHYKRKGIEGYSKRFFTSKFQYREQVLPPIDKEKWNPEERFPLEKMFPQDVLSSFLEIKLDTVLLHPDLMSLKQDVNYKIHFLLADCIIKLMEKKYVTSDCLNDSGYSSFFEMIKDEVENRMLTPLCRDKLAILCYILFLQIEGSSVRYEVLPDFKFSKEKVLAMFRVIGCSYIAKLDSFKMKEKQMHPSDTRN</sequence>
<dbReference type="RefSeq" id="XP_003072751.1">
    <property type="nucleotide sequence ID" value="XM_003072705.1"/>
</dbReference>
<keyword evidence="2" id="KW-1185">Reference proteome</keyword>
<evidence type="ECO:0000313" key="1">
    <source>
        <dbReference type="EMBL" id="ADM11391.1"/>
    </source>
</evidence>
<reference evidence="1 2" key="2">
    <citation type="journal article" date="2012" name="Proc. Natl. Acad. Sci. U.S.A.">
        <title>Gain and loss of multiple functionally related, horizontally transferred genes in the reduced genomes of two microsporidian parasites.</title>
        <authorList>
            <person name="Pombert J.-F."/>
            <person name="Selman M."/>
            <person name="Burki F."/>
            <person name="Bardell F.T."/>
            <person name="Farinelli L."/>
            <person name="Solter L.F."/>
            <person name="Whitman D.W."/>
            <person name="Weiss L.M."/>
            <person name="Corradi N."/>
            <person name="Keeling P.J."/>
        </authorList>
    </citation>
    <scope>NUCLEOTIDE SEQUENCE [LARGE SCALE GENOMIC DNA]</scope>
    <source>
        <strain evidence="1 2">ATCC 50506</strain>
    </source>
</reference>
<gene>
    <name evidence="1" type="ORF">Eint_041020</name>
</gene>
<dbReference type="KEGG" id="ein:Eint_041020"/>
<dbReference type="HOGENOM" id="CLU_083948_0_0_1"/>
<organism evidence="1 2">
    <name type="scientific">Encephalitozoon intestinalis (strain ATCC 50506)</name>
    <name type="common">Microsporidian parasite</name>
    <name type="synonym">Septata intestinalis</name>
    <dbReference type="NCBI Taxonomy" id="876142"/>
    <lineage>
        <taxon>Eukaryota</taxon>
        <taxon>Fungi</taxon>
        <taxon>Fungi incertae sedis</taxon>
        <taxon>Microsporidia</taxon>
        <taxon>Unikaryonidae</taxon>
        <taxon>Encephalitozoon</taxon>
    </lineage>
</organism>
<name>E0S6Q6_ENCIT</name>
<dbReference type="Proteomes" id="UP000002313">
    <property type="component" value="Chromosome IV"/>
</dbReference>
<proteinExistence type="predicted"/>
<reference evidence="1 2" key="1">
    <citation type="journal article" date="2010" name="Nat. Commun.">
        <title>The complete sequence of the smallest known nuclear genome from the microsporidian Encephalitozoon intestinalis.</title>
        <authorList>
            <person name="Corradi N."/>
            <person name="Pombert J.-F."/>
            <person name="Farinelli L."/>
            <person name="Didier E.S."/>
            <person name="Keeling P.J."/>
        </authorList>
    </citation>
    <scope>NUCLEOTIDE SEQUENCE [LARGE SCALE GENOMIC DNA]</scope>
    <source>
        <strain evidence="1 2">ATCC 50506</strain>
    </source>
</reference>
<protein>
    <submittedName>
        <fullName evidence="1">Uncharacterized protein</fullName>
    </submittedName>
</protein>